<dbReference type="GO" id="GO:0004385">
    <property type="term" value="F:GMP kinase activity"/>
    <property type="evidence" value="ECO:0007669"/>
    <property type="project" value="UniProtKB-EC"/>
</dbReference>
<evidence type="ECO:0000256" key="5">
    <source>
        <dbReference type="ARBA" id="ARBA00022741"/>
    </source>
</evidence>
<keyword evidence="13" id="KW-1185">Reference proteome</keyword>
<evidence type="ECO:0000256" key="7">
    <source>
        <dbReference type="ARBA" id="ARBA00022840"/>
    </source>
</evidence>
<evidence type="ECO:0000256" key="3">
    <source>
        <dbReference type="ARBA" id="ARBA00016296"/>
    </source>
</evidence>
<dbReference type="PROSITE" id="PS50052">
    <property type="entry name" value="GUANYLATE_KINASE_2"/>
    <property type="match status" value="1"/>
</dbReference>
<feature type="region of interest" description="Disordered" evidence="10">
    <location>
        <begin position="1"/>
        <end position="21"/>
    </location>
</feature>
<dbReference type="Pfam" id="PF00625">
    <property type="entry name" value="Guanylate_kin"/>
    <property type="match status" value="1"/>
</dbReference>
<comment type="caution">
    <text evidence="12">The sequence shown here is derived from an EMBL/GenBank/DDBJ whole genome shotgun (WGS) entry which is preliminary data.</text>
</comment>
<evidence type="ECO:0000256" key="10">
    <source>
        <dbReference type="SAM" id="MobiDB-lite"/>
    </source>
</evidence>
<keyword evidence="7 9" id="KW-0067">ATP-binding</keyword>
<dbReference type="InterPro" id="IPR017665">
    <property type="entry name" value="Guanylate_kinase"/>
</dbReference>
<keyword evidence="6 9" id="KW-0418">Kinase</keyword>
<dbReference type="PROSITE" id="PS00856">
    <property type="entry name" value="GUANYLATE_KINASE_1"/>
    <property type="match status" value="1"/>
</dbReference>
<dbReference type="PANTHER" id="PTHR23117">
    <property type="entry name" value="GUANYLATE KINASE-RELATED"/>
    <property type="match status" value="1"/>
</dbReference>
<dbReference type="Gene3D" id="3.40.50.300">
    <property type="entry name" value="P-loop containing nucleotide triphosphate hydrolases"/>
    <property type="match status" value="1"/>
</dbReference>
<proteinExistence type="inferred from homology"/>
<evidence type="ECO:0000256" key="6">
    <source>
        <dbReference type="ARBA" id="ARBA00022777"/>
    </source>
</evidence>
<comment type="subcellular location">
    <subcellularLocation>
        <location evidence="9">Cytoplasm</location>
    </subcellularLocation>
</comment>
<evidence type="ECO:0000256" key="9">
    <source>
        <dbReference type="HAMAP-Rule" id="MF_00328"/>
    </source>
</evidence>
<organism evidence="12 13">
    <name type="scientific">Leptothoe kymatousa TAU-MAC 1615</name>
    <dbReference type="NCBI Taxonomy" id="2364775"/>
    <lineage>
        <taxon>Bacteria</taxon>
        <taxon>Bacillati</taxon>
        <taxon>Cyanobacteriota</taxon>
        <taxon>Cyanophyceae</taxon>
        <taxon>Nodosilineales</taxon>
        <taxon>Cymatolegaceae</taxon>
        <taxon>Leptothoe</taxon>
        <taxon>Leptothoe kymatousa</taxon>
    </lineage>
</organism>
<evidence type="ECO:0000256" key="4">
    <source>
        <dbReference type="ARBA" id="ARBA00022679"/>
    </source>
</evidence>
<dbReference type="HAMAP" id="MF_00328">
    <property type="entry name" value="Guanylate_kinase"/>
    <property type="match status" value="1"/>
</dbReference>
<comment type="catalytic activity">
    <reaction evidence="9">
        <text>GMP + ATP = GDP + ADP</text>
        <dbReference type="Rhea" id="RHEA:20780"/>
        <dbReference type="ChEBI" id="CHEBI:30616"/>
        <dbReference type="ChEBI" id="CHEBI:58115"/>
        <dbReference type="ChEBI" id="CHEBI:58189"/>
        <dbReference type="ChEBI" id="CHEBI:456216"/>
        <dbReference type="EC" id="2.7.4.8"/>
    </reaction>
</comment>
<dbReference type="RefSeq" id="WP_215617318.1">
    <property type="nucleotide sequence ID" value="NZ_JADOER010000004.1"/>
</dbReference>
<evidence type="ECO:0000256" key="8">
    <source>
        <dbReference type="ARBA" id="ARBA00030128"/>
    </source>
</evidence>
<name>A0ABS5Y0U7_9CYAN</name>
<dbReference type="PANTHER" id="PTHR23117:SF13">
    <property type="entry name" value="GUANYLATE KINASE"/>
    <property type="match status" value="1"/>
</dbReference>
<dbReference type="CDD" id="cd00071">
    <property type="entry name" value="GMPK"/>
    <property type="match status" value="1"/>
</dbReference>
<evidence type="ECO:0000256" key="2">
    <source>
        <dbReference type="ARBA" id="ARBA00012961"/>
    </source>
</evidence>
<dbReference type="EMBL" id="JADOER010000004">
    <property type="protein sequence ID" value="MBT9311434.1"/>
    <property type="molecule type" value="Genomic_DNA"/>
</dbReference>
<comment type="function">
    <text evidence="9">Essential for recycling GMP and indirectly, cGMP.</text>
</comment>
<evidence type="ECO:0000313" key="12">
    <source>
        <dbReference type="EMBL" id="MBT9311434.1"/>
    </source>
</evidence>
<evidence type="ECO:0000256" key="1">
    <source>
        <dbReference type="ARBA" id="ARBA00005790"/>
    </source>
</evidence>
<dbReference type="Proteomes" id="UP001196661">
    <property type="component" value="Unassembled WGS sequence"/>
</dbReference>
<accession>A0ABS5Y0U7</accession>
<comment type="similarity">
    <text evidence="1 9">Belongs to the guanylate kinase family.</text>
</comment>
<keyword evidence="4 9" id="KW-0808">Transferase</keyword>
<gene>
    <name evidence="9 12" type="primary">gmk</name>
    <name evidence="12" type="ORF">IXB28_04390</name>
</gene>
<keyword evidence="5 9" id="KW-0547">Nucleotide-binding</keyword>
<dbReference type="InterPro" id="IPR027417">
    <property type="entry name" value="P-loop_NTPase"/>
</dbReference>
<dbReference type="NCBIfam" id="TIGR03263">
    <property type="entry name" value="guanyl_kin"/>
    <property type="match status" value="1"/>
</dbReference>
<feature type="domain" description="Guanylate kinase-like" evidence="11">
    <location>
        <begin position="22"/>
        <end position="200"/>
    </location>
</feature>
<dbReference type="SUPFAM" id="SSF52540">
    <property type="entry name" value="P-loop containing nucleoside triphosphate hydrolases"/>
    <property type="match status" value="1"/>
</dbReference>
<dbReference type="InterPro" id="IPR008144">
    <property type="entry name" value="Guanylate_kin-like_dom"/>
</dbReference>
<protein>
    <recommendedName>
        <fullName evidence="3 9">Guanylate kinase</fullName>
        <ecNumber evidence="2 9">2.7.4.8</ecNumber>
    </recommendedName>
    <alternativeName>
        <fullName evidence="8 9">GMP kinase</fullName>
    </alternativeName>
</protein>
<reference evidence="12 13" key="1">
    <citation type="journal article" date="2021" name="Mar. Drugs">
        <title>Genome Reduction and Secondary Metabolism of the Marine Sponge-Associated Cyanobacterium Leptothoe.</title>
        <authorList>
            <person name="Konstantinou D."/>
            <person name="Popin R.V."/>
            <person name="Fewer D.P."/>
            <person name="Sivonen K."/>
            <person name="Gkelis S."/>
        </authorList>
    </citation>
    <scope>NUCLEOTIDE SEQUENCE [LARGE SCALE GENOMIC DNA]</scope>
    <source>
        <strain evidence="12 13">TAU-MAC 1615</strain>
    </source>
</reference>
<dbReference type="Gene3D" id="3.30.63.10">
    <property type="entry name" value="Guanylate Kinase phosphate binding domain"/>
    <property type="match status" value="1"/>
</dbReference>
<feature type="binding site" evidence="9">
    <location>
        <begin position="29"/>
        <end position="36"/>
    </location>
    <ligand>
        <name>ATP</name>
        <dbReference type="ChEBI" id="CHEBI:30616"/>
    </ligand>
</feature>
<dbReference type="InterPro" id="IPR020590">
    <property type="entry name" value="Guanylate_kinase_CS"/>
</dbReference>
<evidence type="ECO:0000259" key="11">
    <source>
        <dbReference type="PROSITE" id="PS50052"/>
    </source>
</evidence>
<evidence type="ECO:0000313" key="13">
    <source>
        <dbReference type="Proteomes" id="UP001196661"/>
    </source>
</evidence>
<sequence>MPSTSVPPNDQATKNRVSQPTGQLIVFTGPSGVGKGTLLRHLLGQHPDIQLSISATTRQPREGEENGKHYYFVSRPEFEAMVAQGDLLEWAEFAGNLYGTPRKPLEHMIDRGHTVILEIELDGARQVRESLPAARQIFVLPPSVEELEARIRERGQDSDDAIAKRMARAQIEIQAASEFDIQILNDDLELAVKQLELAVFTQPSTAAHQPSPPETPPQI</sequence>
<dbReference type="EC" id="2.7.4.8" evidence="2 9"/>
<dbReference type="InterPro" id="IPR008145">
    <property type="entry name" value="GK/Ca_channel_bsu"/>
</dbReference>
<dbReference type="SMART" id="SM00072">
    <property type="entry name" value="GuKc"/>
    <property type="match status" value="1"/>
</dbReference>
<keyword evidence="9" id="KW-0963">Cytoplasm</keyword>